<dbReference type="PANTHER" id="PTHR43162">
    <property type="match status" value="1"/>
</dbReference>
<dbReference type="InterPro" id="IPR016040">
    <property type="entry name" value="NAD(P)-bd_dom"/>
</dbReference>
<evidence type="ECO:0000313" key="2">
    <source>
        <dbReference type="EMBL" id="KAK8070029.1"/>
    </source>
</evidence>
<organism evidence="2 3">
    <name type="scientific">Apiospora phragmitis</name>
    <dbReference type="NCBI Taxonomy" id="2905665"/>
    <lineage>
        <taxon>Eukaryota</taxon>
        <taxon>Fungi</taxon>
        <taxon>Dikarya</taxon>
        <taxon>Ascomycota</taxon>
        <taxon>Pezizomycotina</taxon>
        <taxon>Sordariomycetes</taxon>
        <taxon>Xylariomycetidae</taxon>
        <taxon>Amphisphaeriales</taxon>
        <taxon>Apiosporaceae</taxon>
        <taxon>Apiospora</taxon>
    </lineage>
</organism>
<dbReference type="Pfam" id="PF13460">
    <property type="entry name" value="NAD_binding_10"/>
    <property type="match status" value="1"/>
</dbReference>
<dbReference type="EMBL" id="JAQQWL010000006">
    <property type="protein sequence ID" value="KAK8070029.1"/>
    <property type="molecule type" value="Genomic_DNA"/>
</dbReference>
<dbReference type="SUPFAM" id="SSF51735">
    <property type="entry name" value="NAD(P)-binding Rossmann-fold domains"/>
    <property type="match status" value="1"/>
</dbReference>
<sequence length="332" mass="36865">MPKYVLTGADGKLGSAAAAFAAEIAKPEDKLVFTAYKLSNIPKESLEAWQAKGIEVAGASYDDTASLLAVFQGADAVSMVSTWAFGDRPKQAARVIEAAQQCGVRRLCYTSFVGAGLEVEKEEDLPFLPRDHARIEKLIKASGLEYNIQRNYLYQDNIAELFVPSWPFCGDSWLNNTHHVRAAYVARDDCGRVLAALLLGRGQPNKVYHVTGPEAVTDGQIMDWICDQTGYQCEFIDMPDAELRRWWADRGLPEDAATGDFSGLPMKLCMEDLLCCGEMVARGYMLETSDVVERLTGRRPLRFRETLMKYKANFPVAADTSDCDHVANHCRE</sequence>
<dbReference type="RefSeq" id="XP_066717323.1">
    <property type="nucleotide sequence ID" value="XM_066858054.1"/>
</dbReference>
<reference evidence="2 3" key="1">
    <citation type="submission" date="2023-01" db="EMBL/GenBank/DDBJ databases">
        <title>Analysis of 21 Apiospora genomes using comparative genomics revels a genus with tremendous synthesis potential of carbohydrate active enzymes and secondary metabolites.</title>
        <authorList>
            <person name="Sorensen T."/>
        </authorList>
    </citation>
    <scope>NUCLEOTIDE SEQUENCE [LARGE SCALE GENOMIC DNA]</scope>
    <source>
        <strain evidence="2 3">CBS 135458</strain>
    </source>
</reference>
<name>A0ABR1VFM9_9PEZI</name>
<dbReference type="PANTHER" id="PTHR43162:SF1">
    <property type="entry name" value="PRESTALK A DIFFERENTIATION PROTEIN A"/>
    <property type="match status" value="1"/>
</dbReference>
<accession>A0ABR1VFM9</accession>
<dbReference type="Gene3D" id="3.90.25.10">
    <property type="entry name" value="UDP-galactose 4-epimerase, domain 1"/>
    <property type="match status" value="1"/>
</dbReference>
<proteinExistence type="predicted"/>
<dbReference type="Proteomes" id="UP001480595">
    <property type="component" value="Unassembled WGS sequence"/>
</dbReference>
<dbReference type="InterPro" id="IPR036291">
    <property type="entry name" value="NAD(P)-bd_dom_sf"/>
</dbReference>
<dbReference type="InterPro" id="IPR051604">
    <property type="entry name" value="Ergot_Alk_Oxidoreductase"/>
</dbReference>
<evidence type="ECO:0000259" key="1">
    <source>
        <dbReference type="Pfam" id="PF13460"/>
    </source>
</evidence>
<gene>
    <name evidence="2" type="ORF">PG994_006645</name>
</gene>
<evidence type="ECO:0000313" key="3">
    <source>
        <dbReference type="Proteomes" id="UP001480595"/>
    </source>
</evidence>
<protein>
    <submittedName>
        <fullName evidence="2">Quinone oxidoreductase 2</fullName>
    </submittedName>
</protein>
<keyword evidence="3" id="KW-1185">Reference proteome</keyword>
<dbReference type="Gene3D" id="3.40.50.720">
    <property type="entry name" value="NAD(P)-binding Rossmann-like Domain"/>
    <property type="match status" value="1"/>
</dbReference>
<dbReference type="GeneID" id="92091117"/>
<comment type="caution">
    <text evidence="2">The sequence shown here is derived from an EMBL/GenBank/DDBJ whole genome shotgun (WGS) entry which is preliminary data.</text>
</comment>
<feature type="domain" description="NAD(P)-binding" evidence="1">
    <location>
        <begin position="8"/>
        <end position="151"/>
    </location>
</feature>